<keyword evidence="2 6" id="KW-0812">Transmembrane</keyword>
<feature type="transmembrane region" description="Helical" evidence="6">
    <location>
        <begin position="380"/>
        <end position="403"/>
    </location>
</feature>
<evidence type="ECO:0000256" key="4">
    <source>
        <dbReference type="ARBA" id="ARBA00023136"/>
    </source>
</evidence>
<feature type="compositionally biased region" description="Polar residues" evidence="5">
    <location>
        <begin position="240"/>
        <end position="252"/>
    </location>
</feature>
<keyword evidence="3 6" id="KW-1133">Transmembrane helix</keyword>
<feature type="compositionally biased region" description="Basic and acidic residues" evidence="5">
    <location>
        <begin position="129"/>
        <end position="138"/>
    </location>
</feature>
<dbReference type="EMBL" id="GGYP01005843">
    <property type="protein sequence ID" value="MDE50614.1"/>
    <property type="molecule type" value="Transcribed_RNA"/>
</dbReference>
<reference evidence="7" key="1">
    <citation type="submission" date="2018-10" db="EMBL/GenBank/DDBJ databases">
        <title>Transcriptome assembly of Aceria tosichella (Wheat curl mite) Type 2.</title>
        <authorList>
            <person name="Scully E.D."/>
            <person name="Geib S.M."/>
            <person name="Palmer N.A."/>
            <person name="Gupta A.K."/>
            <person name="Sarath G."/>
            <person name="Tatineni S."/>
        </authorList>
    </citation>
    <scope>NUCLEOTIDE SEQUENCE</scope>
    <source>
        <strain evidence="7">LincolnNE</strain>
    </source>
</reference>
<gene>
    <name evidence="7" type="primary">slc39a1_0</name>
    <name evidence="7" type="ORF">g.18689</name>
</gene>
<feature type="region of interest" description="Disordered" evidence="5">
    <location>
        <begin position="1"/>
        <end position="34"/>
    </location>
</feature>
<evidence type="ECO:0000256" key="6">
    <source>
        <dbReference type="SAM" id="Phobius"/>
    </source>
</evidence>
<accession>A0A6G1SJC1</accession>
<feature type="region of interest" description="Disordered" evidence="5">
    <location>
        <begin position="116"/>
        <end position="138"/>
    </location>
</feature>
<protein>
    <submittedName>
        <fullName evidence="7">Zinc transporter ZIP1</fullName>
    </submittedName>
</protein>
<feature type="transmembrane region" description="Helical" evidence="6">
    <location>
        <begin position="452"/>
        <end position="470"/>
    </location>
</feature>
<dbReference type="GO" id="GO:0005886">
    <property type="term" value="C:plasma membrane"/>
    <property type="evidence" value="ECO:0007669"/>
    <property type="project" value="TreeGrafter"/>
</dbReference>
<dbReference type="PANTHER" id="PTHR11040">
    <property type="entry name" value="ZINC/IRON TRANSPORTER"/>
    <property type="match status" value="1"/>
</dbReference>
<feature type="transmembrane region" description="Helical" evidence="6">
    <location>
        <begin position="415"/>
        <end position="432"/>
    </location>
</feature>
<dbReference type="GO" id="GO:0005385">
    <property type="term" value="F:zinc ion transmembrane transporter activity"/>
    <property type="evidence" value="ECO:0007669"/>
    <property type="project" value="TreeGrafter"/>
</dbReference>
<feature type="transmembrane region" description="Helical" evidence="6">
    <location>
        <begin position="83"/>
        <end position="104"/>
    </location>
</feature>
<feature type="transmembrane region" description="Helical" evidence="6">
    <location>
        <begin position="350"/>
        <end position="373"/>
    </location>
</feature>
<feature type="transmembrane region" description="Helical" evidence="6">
    <location>
        <begin position="315"/>
        <end position="335"/>
    </location>
</feature>
<dbReference type="InterPro" id="IPR003689">
    <property type="entry name" value="ZIP"/>
</dbReference>
<dbReference type="Pfam" id="PF02535">
    <property type="entry name" value="Zip"/>
    <property type="match status" value="1"/>
</dbReference>
<proteinExistence type="predicted"/>
<feature type="compositionally biased region" description="Polar residues" evidence="5">
    <location>
        <begin position="17"/>
        <end position="32"/>
    </location>
</feature>
<evidence type="ECO:0000256" key="3">
    <source>
        <dbReference type="ARBA" id="ARBA00022989"/>
    </source>
</evidence>
<dbReference type="AlphaFoldDB" id="A0A6G1SJC1"/>
<evidence type="ECO:0000256" key="5">
    <source>
        <dbReference type="SAM" id="MobiDB-lite"/>
    </source>
</evidence>
<name>A0A6G1SJC1_9ACAR</name>
<organism evidence="7">
    <name type="scientific">Aceria tosichella</name>
    <name type="common">wheat curl mite</name>
    <dbReference type="NCBI Taxonomy" id="561515"/>
    <lineage>
        <taxon>Eukaryota</taxon>
        <taxon>Metazoa</taxon>
        <taxon>Ecdysozoa</taxon>
        <taxon>Arthropoda</taxon>
        <taxon>Chelicerata</taxon>
        <taxon>Arachnida</taxon>
        <taxon>Acari</taxon>
        <taxon>Acariformes</taxon>
        <taxon>Trombidiformes</taxon>
        <taxon>Prostigmata</taxon>
        <taxon>Eupodina</taxon>
        <taxon>Eriophyoidea</taxon>
        <taxon>Eriophyidae</taxon>
        <taxon>Eriophyinae</taxon>
        <taxon>Aceriini</taxon>
        <taxon>Aceria</taxon>
    </lineage>
</organism>
<evidence type="ECO:0000256" key="2">
    <source>
        <dbReference type="ARBA" id="ARBA00022692"/>
    </source>
</evidence>
<evidence type="ECO:0000256" key="1">
    <source>
        <dbReference type="ARBA" id="ARBA00004141"/>
    </source>
</evidence>
<comment type="subcellular location">
    <subcellularLocation>
        <location evidence="1">Membrane</location>
        <topology evidence="1">Multi-pass membrane protein</topology>
    </subcellularLocation>
</comment>
<feature type="transmembrane region" description="Helical" evidence="6">
    <location>
        <begin position="57"/>
        <end position="77"/>
    </location>
</feature>
<sequence>MASTTTTLAPSMPTMPPNQLQQPTRNESTGGNSVDDPWALSDWLPMAMNNDITQTKLIASLVLFVITLLFGYVPVRIILNQNYIQHAMFAGGGVLMATAFCHLIPEAHDGYKNAIGATGHVHSHSHSHNNNDHEHQDYHTNDDHNQQHLNQQHNNSVIHQINETIAILNGTNTHTNTTTGHLDHDSLHATTTIADSQQQQHLYVPYPEVALCCGFIFMYVVEQLFLRFVNNHTHEHPGGDTSTGQLIGSQPKRSSAPGVGGSPGVGGLGLGELEAERLSVDQRDSTSAVVLDGGSVSDLPSGARRAKGSASTTGAFYKFIRGLLIVSAFSLHSIFDGVAIGSQDSIEKVWTIFFAISCHKLIIVAVVGFELFSATLESHLWTLIHLTIFSIMSPIGILLVIVAQNSLKVSSDDPAIILLQSFATGTLLYIIFVEILQPKEDRFHARNRSTKILSLILGFAAMVTILTFMHED</sequence>
<dbReference type="PANTHER" id="PTHR11040:SF203">
    <property type="entry name" value="FI18611P1-RELATED"/>
    <property type="match status" value="1"/>
</dbReference>
<feature type="region of interest" description="Disordered" evidence="5">
    <location>
        <begin position="236"/>
        <end position="261"/>
    </location>
</feature>
<evidence type="ECO:0000313" key="7">
    <source>
        <dbReference type="EMBL" id="MDE50614.1"/>
    </source>
</evidence>
<keyword evidence="4 6" id="KW-0472">Membrane</keyword>